<feature type="transmembrane region" description="Helical" evidence="2">
    <location>
        <begin position="34"/>
        <end position="52"/>
    </location>
</feature>
<organism evidence="3 4">
    <name type="scientific">Pontibacillus salicampi</name>
    <dbReference type="NCBI Taxonomy" id="1449801"/>
    <lineage>
        <taxon>Bacteria</taxon>
        <taxon>Bacillati</taxon>
        <taxon>Bacillota</taxon>
        <taxon>Bacilli</taxon>
        <taxon>Bacillales</taxon>
        <taxon>Bacillaceae</taxon>
        <taxon>Pontibacillus</taxon>
    </lineage>
</organism>
<gene>
    <name evidence="3" type="ORF">ACFFGV_00445</name>
</gene>
<feature type="compositionally biased region" description="Acidic residues" evidence="1">
    <location>
        <begin position="82"/>
        <end position="94"/>
    </location>
</feature>
<sequence>MNRWRSYRLWVAILALVSLFLQDCGVIDVDFDVYINLILSILILLGIINSPGENKLPLLPNSDGETTEEELVKEVEEIIEEELIEEAEDEPEQEESQKEKRITRNEKYTTYRLEEKTEYHAYEEETKDSSEEKNNAES</sequence>
<keyword evidence="2" id="KW-0812">Transmembrane</keyword>
<proteinExistence type="predicted"/>
<evidence type="ECO:0008006" key="5">
    <source>
        <dbReference type="Google" id="ProtNLM"/>
    </source>
</evidence>
<evidence type="ECO:0000313" key="3">
    <source>
        <dbReference type="EMBL" id="MFC0522057.1"/>
    </source>
</evidence>
<feature type="compositionally biased region" description="Basic and acidic residues" evidence="1">
    <location>
        <begin position="95"/>
        <end position="138"/>
    </location>
</feature>
<dbReference type="RefSeq" id="WP_377344540.1">
    <property type="nucleotide sequence ID" value="NZ_JBHLTP010000001.1"/>
</dbReference>
<keyword evidence="4" id="KW-1185">Reference proteome</keyword>
<accession>A0ABV6LI43</accession>
<name>A0ABV6LI43_9BACI</name>
<protein>
    <recommendedName>
        <fullName evidence="5">Phage holin</fullName>
    </recommendedName>
</protein>
<feature type="region of interest" description="Disordered" evidence="1">
    <location>
        <begin position="82"/>
        <end position="138"/>
    </location>
</feature>
<keyword evidence="2" id="KW-0472">Membrane</keyword>
<dbReference type="EMBL" id="JBHLTP010000001">
    <property type="protein sequence ID" value="MFC0522057.1"/>
    <property type="molecule type" value="Genomic_DNA"/>
</dbReference>
<reference evidence="3 4" key="1">
    <citation type="submission" date="2024-09" db="EMBL/GenBank/DDBJ databases">
        <authorList>
            <person name="Sun Q."/>
            <person name="Mori K."/>
        </authorList>
    </citation>
    <scope>NUCLEOTIDE SEQUENCE [LARGE SCALE GENOMIC DNA]</scope>
    <source>
        <strain evidence="3 4">NCAIM B.02529</strain>
    </source>
</reference>
<keyword evidence="2" id="KW-1133">Transmembrane helix</keyword>
<evidence type="ECO:0000256" key="2">
    <source>
        <dbReference type="SAM" id="Phobius"/>
    </source>
</evidence>
<dbReference type="Proteomes" id="UP001589836">
    <property type="component" value="Unassembled WGS sequence"/>
</dbReference>
<evidence type="ECO:0000256" key="1">
    <source>
        <dbReference type="SAM" id="MobiDB-lite"/>
    </source>
</evidence>
<comment type="caution">
    <text evidence="3">The sequence shown here is derived from an EMBL/GenBank/DDBJ whole genome shotgun (WGS) entry which is preliminary data.</text>
</comment>
<evidence type="ECO:0000313" key="4">
    <source>
        <dbReference type="Proteomes" id="UP001589836"/>
    </source>
</evidence>